<reference evidence="1 2" key="1">
    <citation type="submission" date="2024-08" db="EMBL/GenBank/DDBJ databases">
        <title>Insights into the chromosomal genome structure of Flemingia macrophylla.</title>
        <authorList>
            <person name="Ding Y."/>
            <person name="Zhao Y."/>
            <person name="Bi W."/>
            <person name="Wu M."/>
            <person name="Zhao G."/>
            <person name="Gong Y."/>
            <person name="Li W."/>
            <person name="Zhang P."/>
        </authorList>
    </citation>
    <scope>NUCLEOTIDE SEQUENCE [LARGE SCALE GENOMIC DNA]</scope>
    <source>
        <strain evidence="1">DYQJB</strain>
        <tissue evidence="1">Leaf</tissue>
    </source>
</reference>
<dbReference type="PANTHER" id="PTHR18867:SF12">
    <property type="entry name" value="DNA REPAIR PROTEIN RAD50"/>
    <property type="match status" value="1"/>
</dbReference>
<sequence>MAKKDLDTYYNAVDKALMRFHTMKMEQINKIIKELWQQTYRNQHSYTCLNMFSVYYIQADTIYDALFQENEQLTKHTIPPSSKHKTNINENMRVKISHETSPVIEKTQSQSLIINVQEIYHITYDNFFLQKLYHYFYN</sequence>
<evidence type="ECO:0000313" key="1">
    <source>
        <dbReference type="EMBL" id="KAL2344011.1"/>
    </source>
</evidence>
<organism evidence="1 2">
    <name type="scientific">Flemingia macrophylla</name>
    <dbReference type="NCBI Taxonomy" id="520843"/>
    <lineage>
        <taxon>Eukaryota</taxon>
        <taxon>Viridiplantae</taxon>
        <taxon>Streptophyta</taxon>
        <taxon>Embryophyta</taxon>
        <taxon>Tracheophyta</taxon>
        <taxon>Spermatophyta</taxon>
        <taxon>Magnoliopsida</taxon>
        <taxon>eudicotyledons</taxon>
        <taxon>Gunneridae</taxon>
        <taxon>Pentapetalae</taxon>
        <taxon>rosids</taxon>
        <taxon>fabids</taxon>
        <taxon>Fabales</taxon>
        <taxon>Fabaceae</taxon>
        <taxon>Papilionoideae</taxon>
        <taxon>50 kb inversion clade</taxon>
        <taxon>NPAAA clade</taxon>
        <taxon>indigoferoid/millettioid clade</taxon>
        <taxon>Phaseoleae</taxon>
        <taxon>Flemingia</taxon>
    </lineage>
</organism>
<dbReference type="EMBL" id="JBGMDY010000002">
    <property type="protein sequence ID" value="KAL2344011.1"/>
    <property type="molecule type" value="Genomic_DNA"/>
</dbReference>
<comment type="caution">
    <text evidence="1">The sequence shown here is derived from an EMBL/GenBank/DDBJ whole genome shotgun (WGS) entry which is preliminary data.</text>
</comment>
<name>A0ABD1N7X8_9FABA</name>
<dbReference type="AlphaFoldDB" id="A0ABD1N7X8"/>
<protein>
    <submittedName>
        <fullName evidence="1">Uncharacterized protein</fullName>
    </submittedName>
</protein>
<proteinExistence type="predicted"/>
<evidence type="ECO:0000313" key="2">
    <source>
        <dbReference type="Proteomes" id="UP001603857"/>
    </source>
</evidence>
<gene>
    <name evidence="1" type="ORF">Fmac_005296</name>
</gene>
<dbReference type="Proteomes" id="UP001603857">
    <property type="component" value="Unassembled WGS sequence"/>
</dbReference>
<accession>A0ABD1N7X8</accession>
<dbReference type="PANTHER" id="PTHR18867">
    <property type="entry name" value="RAD50"/>
    <property type="match status" value="1"/>
</dbReference>
<keyword evidence="2" id="KW-1185">Reference proteome</keyword>